<sequence length="93" mass="11017">MTEFQPGWYKVRRKLDNSLDCRYFDTPHTYSAYCWLEPNGNQRLWWDARQHPPARAMAWQPRFQRVADPLSIASWDAYACTLGNSQMEPPIPI</sequence>
<dbReference type="Proteomes" id="UP000015503">
    <property type="component" value="Plasmid pCAR1.3"/>
</dbReference>
<evidence type="ECO:0000313" key="1">
    <source>
        <dbReference type="EMBL" id="BAN51409.1"/>
    </source>
</evidence>
<keyword evidence="1" id="KW-0614">Plasmid</keyword>
<dbReference type="KEGG" id="pre:PCA10_p0250"/>
<accession>S6BQX7</accession>
<dbReference type="EMBL" id="AP013069">
    <property type="protein sequence ID" value="BAN51409.1"/>
    <property type="molecule type" value="Genomic_DNA"/>
</dbReference>
<gene>
    <name evidence="1" type="ORF">PCA10_p0250</name>
</gene>
<proteinExistence type="predicted"/>
<dbReference type="OrthoDB" id="4378831at2"/>
<geneLocation type="plasmid" evidence="1 2">
    <name>pCAR1.3</name>
</geneLocation>
<reference evidence="1 2" key="1">
    <citation type="journal article" date="2013" name="Genome Announc.">
        <title>Complete Genome Sequence of the Carbazole Degrader Pseudomonas resinovorans Strain CA10 (NBRC 106553).</title>
        <authorList>
            <person name="Shintani M."/>
            <person name="Hosoyama A."/>
            <person name="Ohji S."/>
            <person name="Tsuchikane K."/>
            <person name="Takarada H."/>
            <person name="Yamazoe A."/>
            <person name="Fujita N."/>
            <person name="Nojiri H."/>
        </authorList>
    </citation>
    <scope>NUCLEOTIDE SEQUENCE [LARGE SCALE GENOMIC DNA]</scope>
    <source>
        <strain evidence="1 2">NBRC 106553</strain>
        <plasmid evidence="1 2">pCAR1.3</plasmid>
    </source>
</reference>
<dbReference type="AlphaFoldDB" id="S6BQX7"/>
<dbReference type="HOGENOM" id="CLU_2397381_0_0_6"/>
<keyword evidence="2" id="KW-1185">Reference proteome</keyword>
<evidence type="ECO:0000313" key="2">
    <source>
        <dbReference type="Proteomes" id="UP000015503"/>
    </source>
</evidence>
<protein>
    <submittedName>
        <fullName evidence="1">Uncharacterized protein</fullName>
    </submittedName>
</protein>
<dbReference type="RefSeq" id="WP_016502311.1">
    <property type="nucleotide sequence ID" value="NC_021506.1"/>
</dbReference>
<name>S6BQX7_METRE</name>
<organism evidence="1 2">
    <name type="scientific">Metapseudomonas resinovorans NBRC 106553</name>
    <dbReference type="NCBI Taxonomy" id="1245471"/>
    <lineage>
        <taxon>Bacteria</taxon>
        <taxon>Pseudomonadati</taxon>
        <taxon>Pseudomonadota</taxon>
        <taxon>Gammaproteobacteria</taxon>
        <taxon>Pseudomonadales</taxon>
        <taxon>Pseudomonadaceae</taxon>
        <taxon>Metapseudomonas</taxon>
    </lineage>
</organism>